<dbReference type="RefSeq" id="WP_076978633.1">
    <property type="nucleotide sequence ID" value="NZ_CP019124.1"/>
</dbReference>
<reference evidence="1 2" key="1">
    <citation type="submission" date="2017-01" db="EMBL/GenBank/DDBJ databases">
        <title>Genomic analysis of Xuhuaishuia manganoxidans DY6-4.</title>
        <authorList>
            <person name="Wang X."/>
        </authorList>
    </citation>
    <scope>NUCLEOTIDE SEQUENCE [LARGE SCALE GENOMIC DNA]</scope>
    <source>
        <strain evidence="1 2">DY6-4</strain>
    </source>
</reference>
<organism evidence="1 2">
    <name type="scientific">Brevirhabdus pacifica</name>
    <dbReference type="NCBI Taxonomy" id="1267768"/>
    <lineage>
        <taxon>Bacteria</taxon>
        <taxon>Pseudomonadati</taxon>
        <taxon>Pseudomonadota</taxon>
        <taxon>Alphaproteobacteria</taxon>
        <taxon>Rhodobacterales</taxon>
        <taxon>Paracoccaceae</taxon>
        <taxon>Brevirhabdus</taxon>
    </lineage>
</organism>
<evidence type="ECO:0000313" key="1">
    <source>
        <dbReference type="EMBL" id="APX88608.1"/>
    </source>
</evidence>
<gene>
    <name evidence="1" type="ORF">BV394_01755</name>
</gene>
<dbReference type="Proteomes" id="UP000187266">
    <property type="component" value="Chromosome"/>
</dbReference>
<accession>A0A1U7DFF3</accession>
<dbReference type="STRING" id="1267768.BV394_01755"/>
<name>A0A1U7DFF3_9RHOB</name>
<accession>A0A2M9DGP1</accession>
<sequence>MNQRWLLRMAKWAHNPPSAARVKLVLGVVAVALALGAVEYFVGWPEWLKVNAPVSRVPKL</sequence>
<dbReference type="EMBL" id="CP019124">
    <property type="protein sequence ID" value="APX88608.1"/>
    <property type="molecule type" value="Genomic_DNA"/>
</dbReference>
<evidence type="ECO:0000313" key="2">
    <source>
        <dbReference type="Proteomes" id="UP000187266"/>
    </source>
</evidence>
<dbReference type="AlphaFoldDB" id="A0A1U7DFF3"/>
<keyword evidence="2" id="KW-1185">Reference proteome</keyword>
<protein>
    <submittedName>
        <fullName evidence="1">Uncharacterized protein</fullName>
    </submittedName>
</protein>
<proteinExistence type="predicted"/>